<organism evidence="2 3">
    <name type="scientific">Candidatus Ruania gallistercoris</name>
    <dbReference type="NCBI Taxonomy" id="2838746"/>
    <lineage>
        <taxon>Bacteria</taxon>
        <taxon>Bacillati</taxon>
        <taxon>Actinomycetota</taxon>
        <taxon>Actinomycetes</taxon>
        <taxon>Micrococcales</taxon>
        <taxon>Ruaniaceae</taxon>
        <taxon>Ruania</taxon>
    </lineage>
</organism>
<name>A0A9D2ECT7_9MICO</name>
<feature type="region of interest" description="Disordered" evidence="1">
    <location>
        <begin position="148"/>
        <end position="167"/>
    </location>
</feature>
<evidence type="ECO:0000256" key="1">
    <source>
        <dbReference type="SAM" id="MobiDB-lite"/>
    </source>
</evidence>
<evidence type="ECO:0000313" key="2">
    <source>
        <dbReference type="EMBL" id="HIZ34981.1"/>
    </source>
</evidence>
<evidence type="ECO:0000313" key="3">
    <source>
        <dbReference type="Proteomes" id="UP000824037"/>
    </source>
</evidence>
<reference evidence="2" key="1">
    <citation type="journal article" date="2021" name="PeerJ">
        <title>Extensive microbial diversity within the chicken gut microbiome revealed by metagenomics and culture.</title>
        <authorList>
            <person name="Gilroy R."/>
            <person name="Ravi A."/>
            <person name="Getino M."/>
            <person name="Pursley I."/>
            <person name="Horton D.L."/>
            <person name="Alikhan N.F."/>
            <person name="Baker D."/>
            <person name="Gharbi K."/>
            <person name="Hall N."/>
            <person name="Watson M."/>
            <person name="Adriaenssens E.M."/>
            <person name="Foster-Nyarko E."/>
            <person name="Jarju S."/>
            <person name="Secka A."/>
            <person name="Antonio M."/>
            <person name="Oren A."/>
            <person name="Chaudhuri R.R."/>
            <person name="La Ragione R."/>
            <person name="Hildebrand F."/>
            <person name="Pallen M.J."/>
        </authorList>
    </citation>
    <scope>NUCLEOTIDE SEQUENCE</scope>
    <source>
        <strain evidence="2">ChiGjej4B4-7305</strain>
    </source>
</reference>
<dbReference type="EMBL" id="DXBY01000069">
    <property type="protein sequence ID" value="HIZ34981.1"/>
    <property type="molecule type" value="Genomic_DNA"/>
</dbReference>
<dbReference type="Proteomes" id="UP000824037">
    <property type="component" value="Unassembled WGS sequence"/>
</dbReference>
<comment type="caution">
    <text evidence="2">The sequence shown here is derived from an EMBL/GenBank/DDBJ whole genome shotgun (WGS) entry which is preliminary data.</text>
</comment>
<sequence length="308" mass="33039">MTDLHGEITTYLDAIGTEDGSEAMITAMELVGTTFTIAEFTSLGMYEKYLEFTKGGVEFLVIDDVVDTIFFQLVDATGGAAYRDPDALIPGLRHGMSRAAVIELLGEPVYNERKYLLYGVGEKFLNVQLEGDQVDSFSVQSRDLNAELESAPDTSAAPVEEETPGTPITGEISLFRDAVGSAYGAAVMVDLVDALGSFDSHDTADDHGRGTFLVFDSAGVDLQYRNEVLIGVLIHVADDGRRPYPRLGTLVDGLALPATRADVTAALGAPRTALDDCDIYIEHGRHVMFQYTGEATTTISIVGVPATP</sequence>
<dbReference type="AlphaFoldDB" id="A0A9D2ECT7"/>
<reference evidence="2" key="2">
    <citation type="submission" date="2021-04" db="EMBL/GenBank/DDBJ databases">
        <authorList>
            <person name="Gilroy R."/>
        </authorList>
    </citation>
    <scope>NUCLEOTIDE SEQUENCE</scope>
    <source>
        <strain evidence="2">ChiGjej4B4-7305</strain>
    </source>
</reference>
<accession>A0A9D2ECT7</accession>
<gene>
    <name evidence="2" type="ORF">H9815_04320</name>
</gene>
<protein>
    <submittedName>
        <fullName evidence="2">Uncharacterized protein</fullName>
    </submittedName>
</protein>
<proteinExistence type="predicted"/>